<gene>
    <name evidence="7" type="ORF">SAMN04487884_10442</name>
</gene>
<dbReference type="EMBL" id="FOGJ01000004">
    <property type="protein sequence ID" value="SER30863.1"/>
    <property type="molecule type" value="Genomic_DNA"/>
</dbReference>
<evidence type="ECO:0000313" key="8">
    <source>
        <dbReference type="Proteomes" id="UP000182584"/>
    </source>
</evidence>
<dbReference type="Gene3D" id="1.20.1330.10">
    <property type="entry name" value="f41 fragment of flagellin, N-terminal domain"/>
    <property type="match status" value="2"/>
</dbReference>
<evidence type="ECO:0000256" key="3">
    <source>
        <dbReference type="ARBA" id="ARBA00023143"/>
    </source>
</evidence>
<evidence type="ECO:0000256" key="1">
    <source>
        <dbReference type="ARBA" id="ARBA00005709"/>
    </source>
</evidence>
<dbReference type="eggNOG" id="COG1344">
    <property type="taxonomic scope" value="Bacteria"/>
</dbReference>
<dbReference type="PANTHER" id="PTHR42792">
    <property type="entry name" value="FLAGELLIN"/>
    <property type="match status" value="1"/>
</dbReference>
<comment type="subcellular location">
    <subcellularLocation>
        <location evidence="4">Secreted</location>
    </subcellularLocation>
    <subcellularLocation>
        <location evidence="4">Bacterial flagellum</location>
    </subcellularLocation>
</comment>
<organism evidence="7 8">
    <name type="scientific">Butyrivibrio fibrisolvens</name>
    <dbReference type="NCBI Taxonomy" id="831"/>
    <lineage>
        <taxon>Bacteria</taxon>
        <taxon>Bacillati</taxon>
        <taxon>Bacillota</taxon>
        <taxon>Clostridia</taxon>
        <taxon>Lachnospirales</taxon>
        <taxon>Lachnospiraceae</taxon>
        <taxon>Butyrivibrio</taxon>
    </lineage>
</organism>
<evidence type="ECO:0000313" key="7">
    <source>
        <dbReference type="EMBL" id="SER30863.1"/>
    </source>
</evidence>
<keyword evidence="4" id="KW-0964">Secreted</keyword>
<dbReference type="GO" id="GO:0005576">
    <property type="term" value="C:extracellular region"/>
    <property type="evidence" value="ECO:0007669"/>
    <property type="project" value="UniProtKB-SubCell"/>
</dbReference>
<dbReference type="GO" id="GO:0005198">
    <property type="term" value="F:structural molecule activity"/>
    <property type="evidence" value="ECO:0007669"/>
    <property type="project" value="UniProtKB-UniRule"/>
</dbReference>
<dbReference type="InterPro" id="IPR042187">
    <property type="entry name" value="Flagellin_C_sub2"/>
</dbReference>
<dbReference type="Gene3D" id="6.10.10.10">
    <property type="entry name" value="Flagellar export chaperone, C-terminal domain"/>
    <property type="match status" value="1"/>
</dbReference>
<feature type="domain" description="Flagellin N-terminal" evidence="5">
    <location>
        <begin position="6"/>
        <end position="138"/>
    </location>
</feature>
<evidence type="ECO:0000259" key="6">
    <source>
        <dbReference type="Pfam" id="PF00700"/>
    </source>
</evidence>
<keyword evidence="7" id="KW-0966">Cell projection</keyword>
<dbReference type="PANTHER" id="PTHR42792:SF2">
    <property type="entry name" value="FLAGELLIN"/>
    <property type="match status" value="1"/>
</dbReference>
<proteinExistence type="inferred from homology"/>
<dbReference type="RefSeq" id="WP_074754534.1">
    <property type="nucleotide sequence ID" value="NZ_FOGJ01000004.1"/>
</dbReference>
<dbReference type="InterPro" id="IPR001492">
    <property type="entry name" value="Flagellin"/>
</dbReference>
<evidence type="ECO:0000259" key="5">
    <source>
        <dbReference type="Pfam" id="PF00669"/>
    </source>
</evidence>
<dbReference type="Pfam" id="PF00700">
    <property type="entry name" value="Flagellin_C"/>
    <property type="match status" value="1"/>
</dbReference>
<feature type="domain" description="Flagellin C-terminal" evidence="6">
    <location>
        <begin position="567"/>
        <end position="652"/>
    </location>
</feature>
<keyword evidence="3 4" id="KW-0975">Bacterial flagellum</keyword>
<comment type="similarity">
    <text evidence="1 4">Belongs to the bacterial flagellin family.</text>
</comment>
<dbReference type="Proteomes" id="UP000182584">
    <property type="component" value="Unassembled WGS sequence"/>
</dbReference>
<reference evidence="7 8" key="1">
    <citation type="submission" date="2016-10" db="EMBL/GenBank/DDBJ databases">
        <authorList>
            <person name="de Groot N.N."/>
        </authorList>
    </citation>
    <scope>NUCLEOTIDE SEQUENCE [LARGE SCALE GENOMIC DNA]</scope>
    <source>
        <strain evidence="7 8">AR40</strain>
    </source>
</reference>
<keyword evidence="7" id="KW-0969">Cilium</keyword>
<comment type="function">
    <text evidence="4">Flagellin is the subunit protein which polymerizes to form the filaments of bacterial flagella.</text>
</comment>
<name>A0A1H9N626_BUTFI</name>
<dbReference type="InterPro" id="IPR046358">
    <property type="entry name" value="Flagellin_C"/>
</dbReference>
<protein>
    <recommendedName>
        <fullName evidence="2 4">Flagellin</fullName>
    </recommendedName>
</protein>
<sequence length="653" mass="71201">MGGFVIQHNLSAMNAQRQYGLVAERNSKSAEKLASGYKVNRAADDAASLAISEKMRRQIRGLRQAEDNIQDGISFVQVADGALNETHDLLQRMNELCVKGANDTLTDADRSYINMEIQAIKEESDRIFATTSFNDRYIWNVDIPNPALIGYAPTQALNVSDQRYGNYSITGTNKDYMPIPSTCKVSADDTNGIKVSWTGFDGNTYATDYISWDDLEASNYDFSIADHLPASYSDAVRSGIQSFFSGTINMNVISDPATIADYVTALNNAGISIYYSDKASGNFDVPANTNGITVSANIKIYAKEKSSTAGTDDAYNFASSTNDDFIEPALTSSSNLTQISGNNTSDIDVAKTSTTPWIFKFNMSGVGGVTATSASVSFYSYDERPEKEKIWWSYNDQHQKVPISHSQSGNLAGVMKSLTGSLGVLTEKNQGDTNANGNITINFNLVSNTPFSYNGVDRSNIGNIYINIPVSTTDTESTILAKVNSVLKSDTVLDLSQNSSDYMYWYSPSEKTSTVDVPIYGGQISMIIQSGADPDDNIPISYEKLNNGVIGIRDLEITTSASARLGIDTIKNALNIISKQRSNFGAQQNKLAHAYLNDNNTRINTQDAESKIRDTNMASEMVKYSLTNILKQAGQSMMAQANQTNQGVMSLLQ</sequence>
<dbReference type="PRINTS" id="PR00207">
    <property type="entry name" value="FLAGELLIN"/>
</dbReference>
<evidence type="ECO:0000256" key="4">
    <source>
        <dbReference type="RuleBase" id="RU362073"/>
    </source>
</evidence>
<accession>A0A1H9N626</accession>
<dbReference type="GO" id="GO:0009288">
    <property type="term" value="C:bacterial-type flagellum"/>
    <property type="evidence" value="ECO:0007669"/>
    <property type="project" value="UniProtKB-SubCell"/>
</dbReference>
<evidence type="ECO:0000256" key="2">
    <source>
        <dbReference type="ARBA" id="ARBA00020110"/>
    </source>
</evidence>
<dbReference type="InterPro" id="IPR001029">
    <property type="entry name" value="Flagellin_N"/>
</dbReference>
<dbReference type="AlphaFoldDB" id="A0A1H9N626"/>
<dbReference type="Pfam" id="PF00669">
    <property type="entry name" value="Flagellin_N"/>
    <property type="match status" value="1"/>
</dbReference>
<keyword evidence="7" id="KW-0282">Flagellum</keyword>
<dbReference type="SUPFAM" id="SSF64518">
    <property type="entry name" value="Phase 1 flagellin"/>
    <property type="match status" value="2"/>
</dbReference>